<feature type="domain" description="Aconitase B HEAT-like" evidence="6">
    <location>
        <begin position="6"/>
        <end position="162"/>
    </location>
</feature>
<dbReference type="NCBIfam" id="NF006690">
    <property type="entry name" value="PRK09238.1"/>
    <property type="match status" value="1"/>
</dbReference>
<keyword evidence="3" id="KW-0411">Iron-sulfur</keyword>
<proteinExistence type="predicted"/>
<accession>A0AAC9N6C3</accession>
<feature type="domain" description="Aconitase B swivel" evidence="5">
    <location>
        <begin position="176"/>
        <end position="405"/>
    </location>
</feature>
<dbReference type="Gene3D" id="1.25.40.310">
    <property type="entry name" value="Aconitate B, HEAT-like domain"/>
    <property type="match status" value="1"/>
</dbReference>
<evidence type="ECO:0000259" key="6">
    <source>
        <dbReference type="Pfam" id="PF11791"/>
    </source>
</evidence>
<dbReference type="InterPro" id="IPR050926">
    <property type="entry name" value="Aconitase/IPM_isomerase"/>
</dbReference>
<sequence length="923" mass="100126">MNIYNDYLKEIEERKAQGLHPKPIDGAELLSEIIAQIKDLNNPNREDSVKYFIYNTLPGTTPAAGAKAKFLKEIILGESVVKEITPAFGFELLSHMKGGPSIEVLLDLALGNDASIAKEAANVLKTQVYLYEADTDRLIAAFKSGNVIAKEILESYAKAEFFTNLPEIAEEIKVVTFIAGEGDISTDLLSPGNQAHSRSDRELHGKCMITPQAQDEIKALQAQHPDKSVMLIAEKGTMGVGSSRMSGVNNVALWTGKQASPYVPFVNFAPIVGGTNGISPIFLTTVDVTGGIGLDLKNWVKKLDANGNPVRNENNEPILEQAYSVATGTVLTINTKTKKLYNGDQELIDISKAFTPQKLEFIKAGGSYAIVFGKKLQTLAAKILGVEAPLVFAPSKEISHEGQGLTAVEKIFNRNAVGTTPGKVLHAGSDVRVEVNIVGSQDTTGLMTAQELESMAATVISPIVDGAYQSGCHTASVWDKKAQANIPKLMKFMNDFGLITARDPKGVYHSMTDVIHKVLNDITIDEWAIIIGGDSHTRMSKGVAFGADSGTVALALATGEASMPIPESVKVTFKGDMKSYMDFRDVVHATQSQMLKQFGGENVFQGRIIEVHIGTLTADQAFTFTDWTAEMKAKASICISEDATLIESLEIAKGRIQIMINKGMDNHNQVLQGLINKADKRIAEIKSGEKPALTPDANAKYYAEVVVDLDLIAEPMIADPDVNNADVSKRYTHDTIRPLSFYGGVKKVDLGFIGSCMVHKGDMKILAQILKNIEEQNGKVEFNAPLVVAPPTYNIVDELKAEGDWEVLQKYSGFEFDDNAPKGAARTEYEKMLYLERPGCNLCMGNQEKAAKGDTVMATSTRLFQGRVVEDSAEKKGESLLSSTPVVVLSTILGRTPTIDEYTAAVNGINLTKFAPSHKQLVK</sequence>
<gene>
    <name evidence="7" type="ORF">EM308_08100</name>
</gene>
<dbReference type="Gene3D" id="3.20.19.10">
    <property type="entry name" value="Aconitase, domain 4"/>
    <property type="match status" value="1"/>
</dbReference>
<dbReference type="GO" id="GO:0051539">
    <property type="term" value="F:4 iron, 4 sulfur cluster binding"/>
    <property type="evidence" value="ECO:0007669"/>
    <property type="project" value="TreeGrafter"/>
</dbReference>
<dbReference type="InterPro" id="IPR015929">
    <property type="entry name" value="Aconitase_B_swivel"/>
</dbReference>
<dbReference type="InterPro" id="IPR015931">
    <property type="entry name" value="Acnase/IPM_dHydase_lsu_aba_1/3"/>
</dbReference>
<dbReference type="GO" id="GO:0006099">
    <property type="term" value="P:tricarboxylic acid cycle"/>
    <property type="evidence" value="ECO:0007669"/>
    <property type="project" value="InterPro"/>
</dbReference>
<dbReference type="InterPro" id="IPR036288">
    <property type="entry name" value="Aconitase_B_HEAT-like_dom_sf"/>
</dbReference>
<dbReference type="SUPFAM" id="SSF74778">
    <property type="entry name" value="Aconitase B, N-terminal domain"/>
    <property type="match status" value="1"/>
</dbReference>
<evidence type="ECO:0000313" key="8">
    <source>
        <dbReference type="Proteomes" id="UP000175968"/>
    </source>
</evidence>
<dbReference type="Pfam" id="PF06434">
    <property type="entry name" value="Aconitase_2_N"/>
    <property type="match status" value="1"/>
</dbReference>
<evidence type="ECO:0000256" key="1">
    <source>
        <dbReference type="ARBA" id="ARBA00022723"/>
    </source>
</evidence>
<dbReference type="InterPro" id="IPR015928">
    <property type="entry name" value="Aconitase/3IPM_dehydase_swvl"/>
</dbReference>
<dbReference type="PANTHER" id="PTHR43160:SF4">
    <property type="entry name" value="ACONITATE HYDRATASE B"/>
    <property type="match status" value="1"/>
</dbReference>
<keyword evidence="2" id="KW-0408">Iron</keyword>
<name>A0AAC9N6C3_9FLAO</name>
<dbReference type="RefSeq" id="WP_035633656.1">
    <property type="nucleotide sequence ID" value="NZ_CP017479.1"/>
</dbReference>
<keyword evidence="1" id="KW-0479">Metal-binding</keyword>
<dbReference type="SUPFAM" id="SSF52016">
    <property type="entry name" value="LeuD/IlvD-like"/>
    <property type="match status" value="1"/>
</dbReference>
<dbReference type="GO" id="GO:0047456">
    <property type="term" value="F:2-methylisocitrate dehydratase activity"/>
    <property type="evidence" value="ECO:0007669"/>
    <property type="project" value="TreeGrafter"/>
</dbReference>
<dbReference type="Gene3D" id="3.40.1060.10">
    <property type="entry name" value="Aconitase, Domain 2"/>
    <property type="match status" value="1"/>
</dbReference>
<dbReference type="GO" id="GO:0019629">
    <property type="term" value="P:propionate catabolic process, 2-methylcitrate cycle"/>
    <property type="evidence" value="ECO:0007669"/>
    <property type="project" value="TreeGrafter"/>
</dbReference>
<evidence type="ECO:0000256" key="2">
    <source>
        <dbReference type="ARBA" id="ARBA00023004"/>
    </source>
</evidence>
<dbReference type="GO" id="GO:0046872">
    <property type="term" value="F:metal ion binding"/>
    <property type="evidence" value="ECO:0007669"/>
    <property type="project" value="UniProtKB-KW"/>
</dbReference>
<dbReference type="GO" id="GO:0003994">
    <property type="term" value="F:aconitate hydratase activity"/>
    <property type="evidence" value="ECO:0007669"/>
    <property type="project" value="InterPro"/>
</dbReference>
<dbReference type="InterPro" id="IPR015932">
    <property type="entry name" value="Aconitase_dom2"/>
</dbReference>
<dbReference type="InterPro" id="IPR001030">
    <property type="entry name" value="Acoase/IPM_deHydtase_lsu_aba"/>
</dbReference>
<evidence type="ECO:0000259" key="5">
    <source>
        <dbReference type="Pfam" id="PF06434"/>
    </source>
</evidence>
<organism evidence="7 8">
    <name type="scientific">Flavobacterium gilvum</name>
    <dbReference type="NCBI Taxonomy" id="1492737"/>
    <lineage>
        <taxon>Bacteria</taxon>
        <taxon>Pseudomonadati</taxon>
        <taxon>Bacteroidota</taxon>
        <taxon>Flavobacteriia</taxon>
        <taxon>Flavobacteriales</taxon>
        <taxon>Flavobacteriaceae</taxon>
        <taxon>Flavobacterium</taxon>
    </lineage>
</organism>
<dbReference type="Gene3D" id="3.30.499.10">
    <property type="entry name" value="Aconitase, domain 3"/>
    <property type="match status" value="2"/>
</dbReference>
<dbReference type="InterPro" id="IPR036008">
    <property type="entry name" value="Aconitase_4Fe-4S_dom"/>
</dbReference>
<feature type="domain" description="Aconitase/3-isopropylmalate dehydratase large subunit alpha/beta/alpha" evidence="4">
    <location>
        <begin position="410"/>
        <end position="894"/>
    </location>
</feature>
<dbReference type="InterPro" id="IPR015933">
    <property type="entry name" value="Aconitase_B_HEAT-like_dom"/>
</dbReference>
<dbReference type="AlphaFoldDB" id="A0AAC9N6C3"/>
<dbReference type="GO" id="GO:0005829">
    <property type="term" value="C:cytosol"/>
    <property type="evidence" value="ECO:0007669"/>
    <property type="project" value="TreeGrafter"/>
</dbReference>
<dbReference type="SUPFAM" id="SSF53732">
    <property type="entry name" value="Aconitase iron-sulfur domain"/>
    <property type="match status" value="1"/>
</dbReference>
<keyword evidence="8" id="KW-1185">Reference proteome</keyword>
<reference evidence="7 8" key="1">
    <citation type="submission" date="2016-10" db="EMBL/GenBank/DDBJ databases">
        <title>Flavobacterium gilvum sp. nov., isolated from stream water.</title>
        <authorList>
            <person name="Shin S.-K."/>
            <person name="Cho Y.-J."/>
            <person name="Yi H."/>
        </authorList>
    </citation>
    <scope>NUCLEOTIDE SEQUENCE [LARGE SCALE GENOMIC DNA]</scope>
    <source>
        <strain evidence="7 8">EM1308</strain>
    </source>
</reference>
<evidence type="ECO:0000313" key="7">
    <source>
        <dbReference type="EMBL" id="AOW09464.1"/>
    </source>
</evidence>
<dbReference type="Proteomes" id="UP000175968">
    <property type="component" value="Chromosome"/>
</dbReference>
<evidence type="ECO:0000256" key="3">
    <source>
        <dbReference type="ARBA" id="ARBA00023014"/>
    </source>
</evidence>
<dbReference type="Pfam" id="PF00330">
    <property type="entry name" value="Aconitase"/>
    <property type="match status" value="1"/>
</dbReference>
<protein>
    <submittedName>
        <fullName evidence="7">Aconitate hydratase</fullName>
    </submittedName>
</protein>
<dbReference type="KEGG" id="fgl:EM308_08100"/>
<evidence type="ECO:0000259" key="4">
    <source>
        <dbReference type="Pfam" id="PF00330"/>
    </source>
</evidence>
<dbReference type="EMBL" id="CP017479">
    <property type="protein sequence ID" value="AOW09464.1"/>
    <property type="molecule type" value="Genomic_DNA"/>
</dbReference>
<dbReference type="Pfam" id="PF11791">
    <property type="entry name" value="Aconitase_B_N"/>
    <property type="match status" value="1"/>
</dbReference>
<dbReference type="PANTHER" id="PTHR43160">
    <property type="entry name" value="ACONITATE HYDRATASE B"/>
    <property type="match status" value="1"/>
</dbReference>